<evidence type="ECO:0000313" key="3">
    <source>
        <dbReference type="Proteomes" id="UP000283834"/>
    </source>
</evidence>
<comment type="caution">
    <text evidence="2">The sequence shown here is derived from an EMBL/GenBank/DDBJ whole genome shotgun (WGS) entry which is preliminary data.</text>
</comment>
<name>A0A412NGS8_MEDGN</name>
<gene>
    <name evidence="2" type="ORF">DWX36_09765</name>
</gene>
<protein>
    <submittedName>
        <fullName evidence="2">Uncharacterized protein</fullName>
    </submittedName>
</protein>
<dbReference type="AlphaFoldDB" id="A0A412NGS8"/>
<dbReference type="Proteomes" id="UP000283834">
    <property type="component" value="Unassembled WGS sequence"/>
</dbReference>
<dbReference type="RefSeq" id="WP_118046937.1">
    <property type="nucleotide sequence ID" value="NZ_QRWQ01000008.1"/>
</dbReference>
<feature type="region of interest" description="Disordered" evidence="1">
    <location>
        <begin position="36"/>
        <end position="61"/>
    </location>
</feature>
<dbReference type="EMBL" id="QRWQ01000008">
    <property type="protein sequence ID" value="RGT38410.1"/>
    <property type="molecule type" value="Genomic_DNA"/>
</dbReference>
<organism evidence="2 3">
    <name type="scientific">Mediterraneibacter gnavus</name>
    <name type="common">Ruminococcus gnavus</name>
    <dbReference type="NCBI Taxonomy" id="33038"/>
    <lineage>
        <taxon>Bacteria</taxon>
        <taxon>Bacillati</taxon>
        <taxon>Bacillota</taxon>
        <taxon>Clostridia</taxon>
        <taxon>Lachnospirales</taxon>
        <taxon>Lachnospiraceae</taxon>
        <taxon>Mediterraneibacter</taxon>
    </lineage>
</organism>
<sequence>MSKKRNRTAEEKAIHEEAVRLRKMTDRQLVEEFHRAAEPEVSLSSSHEAQDEAEAADPNENTSAIEKLLSALSDGECKGIKGATAYKITQFATEKGLI</sequence>
<evidence type="ECO:0000256" key="1">
    <source>
        <dbReference type="SAM" id="MobiDB-lite"/>
    </source>
</evidence>
<reference evidence="2 3" key="1">
    <citation type="submission" date="2018-08" db="EMBL/GenBank/DDBJ databases">
        <title>A genome reference for cultivated species of the human gut microbiota.</title>
        <authorList>
            <person name="Zou Y."/>
            <person name="Xue W."/>
            <person name="Luo G."/>
        </authorList>
    </citation>
    <scope>NUCLEOTIDE SEQUENCE [LARGE SCALE GENOMIC DNA]</scope>
    <source>
        <strain evidence="2 3">AF19-16AC</strain>
    </source>
</reference>
<evidence type="ECO:0000313" key="2">
    <source>
        <dbReference type="EMBL" id="RGT38410.1"/>
    </source>
</evidence>
<proteinExistence type="predicted"/>
<accession>A0A412NGS8</accession>